<sequence length="645" mass="72328">MDGNTDWFWKVVRISLTVNLPDHPSDVQLESTSNPERGGQLKNIRQIIAAVLFSRRFVLTYNAVLIFILLLAAVLHHGRIILHTRKRGIQNARAREYLKDDNGKESASVQILEGNDEYETPSSSSSSTLQGTNTPLDIAKSTVDDERKPLLTRQMPEQKPQRTISSVIKGWLMYQPQNMPLFNKVYPSNATSLGILAFLGLNMFYLFYRHELAISVFILADRAGLMFVANLPVLYFLAAKNQPLKLCTGYSYEALNIFHRRLGELMCMLALVHAGGMLGVWYTILRPLGWTLIRYTSSKIIVLGIIALFSYEILYLTSLSSFRQRCYELFLSLHIILQTVALICLFFHHHDARPYVFIAFLIFLTDRLVFRLYLKRTTIPASLRVLPDGETVLISANWDTQRQSLWHRLISASIKHGWNPTDHTFLTIPSLGPRHTLQAHPFTIASAAPLSHAWLNLLVRAQSGFSHALLTHAHRHPTAHIRLDGPYGSSQALRMLRAADLAVVVAGGSGIAVAFPLVWALLNADADPEARPLRNRGPRKVCLLWVIHAPLHREWIPEERLEEFRELGAEVLVPAPTVQVGRPDARAIVRAWVEEYCGTAESEGGGKVRVVVSGPGGMNRVIRNGCAELAGEGWDVGVAVEKFGW</sequence>
<feature type="transmembrane region" description="Helical" evidence="8">
    <location>
        <begin position="265"/>
        <end position="284"/>
    </location>
</feature>
<feature type="transmembrane region" description="Helical" evidence="8">
    <location>
        <begin position="501"/>
        <end position="522"/>
    </location>
</feature>
<keyword evidence="2" id="KW-0813">Transport</keyword>
<comment type="subcellular location">
    <subcellularLocation>
        <location evidence="1">Membrane</location>
        <topology evidence="1">Multi-pass membrane protein</topology>
    </subcellularLocation>
</comment>
<dbReference type="GO" id="GO:0006879">
    <property type="term" value="P:intracellular iron ion homeostasis"/>
    <property type="evidence" value="ECO:0007669"/>
    <property type="project" value="TreeGrafter"/>
</dbReference>
<keyword evidence="4 8" id="KW-1133">Transmembrane helix</keyword>
<feature type="transmembrane region" description="Helical" evidence="8">
    <location>
        <begin position="214"/>
        <end position="237"/>
    </location>
</feature>
<dbReference type="EMBL" id="MU006089">
    <property type="protein sequence ID" value="KAF2843286.1"/>
    <property type="molecule type" value="Genomic_DNA"/>
</dbReference>
<dbReference type="InterPro" id="IPR051410">
    <property type="entry name" value="Ferric/Cupric_Reductase"/>
</dbReference>
<feature type="transmembrane region" description="Helical" evidence="8">
    <location>
        <begin position="355"/>
        <end position="374"/>
    </location>
</feature>
<evidence type="ECO:0000256" key="6">
    <source>
        <dbReference type="ARBA" id="ARBA00023136"/>
    </source>
</evidence>
<dbReference type="SFLD" id="SFLDS00052">
    <property type="entry name" value="Ferric_Reductase_Domain"/>
    <property type="match status" value="1"/>
</dbReference>
<dbReference type="InterPro" id="IPR013112">
    <property type="entry name" value="FAD-bd_8"/>
</dbReference>
<feature type="transmembrane region" description="Helical" evidence="8">
    <location>
        <begin position="329"/>
        <end position="349"/>
    </location>
</feature>
<organism evidence="10 11">
    <name type="scientific">Patellaria atrata CBS 101060</name>
    <dbReference type="NCBI Taxonomy" id="1346257"/>
    <lineage>
        <taxon>Eukaryota</taxon>
        <taxon>Fungi</taxon>
        <taxon>Dikarya</taxon>
        <taxon>Ascomycota</taxon>
        <taxon>Pezizomycotina</taxon>
        <taxon>Dothideomycetes</taxon>
        <taxon>Dothideomycetes incertae sedis</taxon>
        <taxon>Patellariales</taxon>
        <taxon>Patellariaceae</taxon>
        <taxon>Patellaria</taxon>
    </lineage>
</organism>
<name>A0A9P4SHY6_9PEZI</name>
<dbReference type="GO" id="GO:0000293">
    <property type="term" value="F:ferric-chelate reductase activity"/>
    <property type="evidence" value="ECO:0007669"/>
    <property type="project" value="TreeGrafter"/>
</dbReference>
<evidence type="ECO:0000256" key="3">
    <source>
        <dbReference type="ARBA" id="ARBA00022692"/>
    </source>
</evidence>
<evidence type="ECO:0000256" key="5">
    <source>
        <dbReference type="ARBA" id="ARBA00023065"/>
    </source>
</evidence>
<feature type="transmembrane region" description="Helical" evidence="8">
    <location>
        <begin position="189"/>
        <end position="208"/>
    </location>
</feature>
<dbReference type="Proteomes" id="UP000799429">
    <property type="component" value="Unassembled WGS sequence"/>
</dbReference>
<evidence type="ECO:0000313" key="11">
    <source>
        <dbReference type="Proteomes" id="UP000799429"/>
    </source>
</evidence>
<dbReference type="PANTHER" id="PTHR32361:SF28">
    <property type="entry name" value="FRP1P"/>
    <property type="match status" value="1"/>
</dbReference>
<dbReference type="PANTHER" id="PTHR32361">
    <property type="entry name" value="FERRIC/CUPRIC REDUCTASE TRANSMEMBRANE COMPONENT"/>
    <property type="match status" value="1"/>
</dbReference>
<dbReference type="AlphaFoldDB" id="A0A9P4SHY6"/>
<accession>A0A9P4SHY6</accession>
<evidence type="ECO:0000313" key="10">
    <source>
        <dbReference type="EMBL" id="KAF2843286.1"/>
    </source>
</evidence>
<dbReference type="GO" id="GO:0005886">
    <property type="term" value="C:plasma membrane"/>
    <property type="evidence" value="ECO:0007669"/>
    <property type="project" value="TreeGrafter"/>
</dbReference>
<dbReference type="GO" id="GO:0015677">
    <property type="term" value="P:copper ion import"/>
    <property type="evidence" value="ECO:0007669"/>
    <property type="project" value="TreeGrafter"/>
</dbReference>
<keyword evidence="6 8" id="KW-0472">Membrane</keyword>
<feature type="transmembrane region" description="Helical" evidence="8">
    <location>
        <begin position="59"/>
        <end position="78"/>
    </location>
</feature>
<feature type="transmembrane region" description="Helical" evidence="8">
    <location>
        <begin position="296"/>
        <end position="317"/>
    </location>
</feature>
<dbReference type="Gene3D" id="3.40.50.80">
    <property type="entry name" value="Nucleotide-binding domain of ferredoxin-NADP reductase (FNR) module"/>
    <property type="match status" value="1"/>
</dbReference>
<dbReference type="SFLD" id="SFLDG01168">
    <property type="entry name" value="Ferric_reductase_subgroup_(FRE"/>
    <property type="match status" value="1"/>
</dbReference>
<dbReference type="InterPro" id="IPR013130">
    <property type="entry name" value="Fe3_Rdtase_TM_dom"/>
</dbReference>
<evidence type="ECO:0000256" key="8">
    <source>
        <dbReference type="SAM" id="Phobius"/>
    </source>
</evidence>
<gene>
    <name evidence="10" type="ORF">M501DRAFT_926511</name>
</gene>
<keyword evidence="11" id="KW-1185">Reference proteome</keyword>
<dbReference type="Pfam" id="PF08022">
    <property type="entry name" value="FAD_binding_8"/>
    <property type="match status" value="1"/>
</dbReference>
<proteinExistence type="predicted"/>
<dbReference type="PROSITE" id="PS51384">
    <property type="entry name" value="FAD_FR"/>
    <property type="match status" value="1"/>
</dbReference>
<evidence type="ECO:0000256" key="1">
    <source>
        <dbReference type="ARBA" id="ARBA00004141"/>
    </source>
</evidence>
<comment type="caution">
    <text evidence="10">The sequence shown here is derived from an EMBL/GenBank/DDBJ whole genome shotgun (WGS) entry which is preliminary data.</text>
</comment>
<dbReference type="GO" id="GO:0006826">
    <property type="term" value="P:iron ion transport"/>
    <property type="evidence" value="ECO:0007669"/>
    <property type="project" value="TreeGrafter"/>
</dbReference>
<dbReference type="SUPFAM" id="SSF52343">
    <property type="entry name" value="Ferredoxin reductase-like, C-terminal NADP-linked domain"/>
    <property type="match status" value="1"/>
</dbReference>
<evidence type="ECO:0000256" key="2">
    <source>
        <dbReference type="ARBA" id="ARBA00022448"/>
    </source>
</evidence>
<keyword evidence="3 8" id="KW-0812">Transmembrane</keyword>
<dbReference type="InterPro" id="IPR039261">
    <property type="entry name" value="FNR_nucleotide-bd"/>
</dbReference>
<dbReference type="CDD" id="cd06186">
    <property type="entry name" value="NOX_Duox_like_FAD_NADP"/>
    <property type="match status" value="1"/>
</dbReference>
<protein>
    <recommendedName>
        <fullName evidence="9">FAD-binding FR-type domain-containing protein</fullName>
    </recommendedName>
</protein>
<feature type="region of interest" description="Disordered" evidence="7">
    <location>
        <begin position="115"/>
        <end position="138"/>
    </location>
</feature>
<evidence type="ECO:0000256" key="7">
    <source>
        <dbReference type="SAM" id="MobiDB-lite"/>
    </source>
</evidence>
<evidence type="ECO:0000256" key="4">
    <source>
        <dbReference type="ARBA" id="ARBA00022989"/>
    </source>
</evidence>
<reference evidence="10" key="1">
    <citation type="journal article" date="2020" name="Stud. Mycol.">
        <title>101 Dothideomycetes genomes: a test case for predicting lifestyles and emergence of pathogens.</title>
        <authorList>
            <person name="Haridas S."/>
            <person name="Albert R."/>
            <person name="Binder M."/>
            <person name="Bloem J."/>
            <person name="Labutti K."/>
            <person name="Salamov A."/>
            <person name="Andreopoulos B."/>
            <person name="Baker S."/>
            <person name="Barry K."/>
            <person name="Bills G."/>
            <person name="Bluhm B."/>
            <person name="Cannon C."/>
            <person name="Castanera R."/>
            <person name="Culley D."/>
            <person name="Daum C."/>
            <person name="Ezra D."/>
            <person name="Gonzalez J."/>
            <person name="Henrissat B."/>
            <person name="Kuo A."/>
            <person name="Liang C."/>
            <person name="Lipzen A."/>
            <person name="Lutzoni F."/>
            <person name="Magnuson J."/>
            <person name="Mondo S."/>
            <person name="Nolan M."/>
            <person name="Ohm R."/>
            <person name="Pangilinan J."/>
            <person name="Park H.-J."/>
            <person name="Ramirez L."/>
            <person name="Alfaro M."/>
            <person name="Sun H."/>
            <person name="Tritt A."/>
            <person name="Yoshinaga Y."/>
            <person name="Zwiers L.-H."/>
            <person name="Turgeon B."/>
            <person name="Goodwin S."/>
            <person name="Spatafora J."/>
            <person name="Crous P."/>
            <person name="Grigoriev I."/>
        </authorList>
    </citation>
    <scope>NUCLEOTIDE SEQUENCE</scope>
    <source>
        <strain evidence="10">CBS 101060</strain>
    </source>
</reference>
<evidence type="ECO:0000259" key="9">
    <source>
        <dbReference type="PROSITE" id="PS51384"/>
    </source>
</evidence>
<dbReference type="OrthoDB" id="17725at2759"/>
<feature type="domain" description="FAD-binding FR-type" evidence="9">
    <location>
        <begin position="350"/>
        <end position="493"/>
    </location>
</feature>
<dbReference type="InterPro" id="IPR017927">
    <property type="entry name" value="FAD-bd_FR_type"/>
</dbReference>
<keyword evidence="5" id="KW-0406">Ion transport</keyword>
<dbReference type="Pfam" id="PF01794">
    <property type="entry name" value="Ferric_reduct"/>
    <property type="match status" value="1"/>
</dbReference>